<sequence>MKKWKIIIVFSIFIVGGCRYMNEDKSFTLDEVEVSIIEYMENKYGQEFELIDIGYNSIISKEVNARVIAKNDKLKNEITVNWFYENEKELLTDDYTYLLYKDEVNKLMDPMILNNFSEYEYTAFSIITGDGVPIEKYEQDIPLSEIAKENKITISTKILLKEGDVEDSKIENEIVNLYEELKTNTTNDVHFSINIYICKTDVYYENEQLIQQFKKLYSMDVSNANFTYNDGIDEKPLRSFWFTSNNLEDGVRVR</sequence>
<dbReference type="PROSITE" id="PS51257">
    <property type="entry name" value="PROKAR_LIPOPROTEIN"/>
    <property type="match status" value="1"/>
</dbReference>
<dbReference type="Proteomes" id="UP001230220">
    <property type="component" value="Unassembled WGS sequence"/>
</dbReference>
<reference evidence="1 2" key="1">
    <citation type="submission" date="2023-07" db="EMBL/GenBank/DDBJ databases">
        <title>Genomic Encyclopedia of Type Strains, Phase IV (KMG-IV): sequencing the most valuable type-strain genomes for metagenomic binning, comparative biology and taxonomic classification.</title>
        <authorList>
            <person name="Goeker M."/>
        </authorList>
    </citation>
    <scope>NUCLEOTIDE SEQUENCE [LARGE SCALE GENOMIC DNA]</scope>
    <source>
        <strain evidence="1 2">DSM 16784</strain>
    </source>
</reference>
<accession>A0ABU0DZ18</accession>
<organism evidence="1 2">
    <name type="scientific">Breznakia pachnodae</name>
    <dbReference type="NCBI Taxonomy" id="265178"/>
    <lineage>
        <taxon>Bacteria</taxon>
        <taxon>Bacillati</taxon>
        <taxon>Bacillota</taxon>
        <taxon>Erysipelotrichia</taxon>
        <taxon>Erysipelotrichales</taxon>
        <taxon>Erysipelotrichaceae</taxon>
        <taxon>Breznakia</taxon>
    </lineage>
</organism>
<name>A0ABU0DZ18_9FIRM</name>
<evidence type="ECO:0000313" key="1">
    <source>
        <dbReference type="EMBL" id="MDQ0359894.1"/>
    </source>
</evidence>
<protein>
    <recommendedName>
        <fullName evidence="3">Lipoprotein</fullName>
    </recommendedName>
</protein>
<gene>
    <name evidence="1" type="ORF">J2S15_000625</name>
</gene>
<evidence type="ECO:0008006" key="3">
    <source>
        <dbReference type="Google" id="ProtNLM"/>
    </source>
</evidence>
<comment type="caution">
    <text evidence="1">The sequence shown here is derived from an EMBL/GenBank/DDBJ whole genome shotgun (WGS) entry which is preliminary data.</text>
</comment>
<dbReference type="EMBL" id="JAUSUR010000001">
    <property type="protein sequence ID" value="MDQ0359894.1"/>
    <property type="molecule type" value="Genomic_DNA"/>
</dbReference>
<evidence type="ECO:0000313" key="2">
    <source>
        <dbReference type="Proteomes" id="UP001230220"/>
    </source>
</evidence>
<dbReference type="RefSeq" id="WP_307405384.1">
    <property type="nucleotide sequence ID" value="NZ_JAUSUR010000001.1"/>
</dbReference>
<proteinExistence type="predicted"/>
<keyword evidence="2" id="KW-1185">Reference proteome</keyword>